<dbReference type="InterPro" id="IPR036236">
    <property type="entry name" value="Znf_C2H2_sf"/>
</dbReference>
<dbReference type="AlphaFoldDB" id="A0A821LJL1"/>
<dbReference type="PROSITE" id="PS50157">
    <property type="entry name" value="ZINC_FINGER_C2H2_2"/>
    <property type="match status" value="4"/>
</dbReference>
<dbReference type="InterPro" id="IPR043359">
    <property type="entry name" value="GLI-like"/>
</dbReference>
<gene>
    <name evidence="12" type="ORF">KIK155_LOCUS10124</name>
    <name evidence="13" type="ORF">TOA249_LOCUS20438</name>
</gene>
<evidence type="ECO:0000256" key="3">
    <source>
        <dbReference type="ARBA" id="ARBA00022723"/>
    </source>
</evidence>
<dbReference type="FunFam" id="3.30.160.60:FF:001330">
    <property type="entry name" value="Zinc finger protein ZIC 4"/>
    <property type="match status" value="1"/>
</dbReference>
<dbReference type="GO" id="GO:0000978">
    <property type="term" value="F:RNA polymerase II cis-regulatory region sequence-specific DNA binding"/>
    <property type="evidence" value="ECO:0007669"/>
    <property type="project" value="TreeGrafter"/>
</dbReference>
<comment type="subcellular location">
    <subcellularLocation>
        <location evidence="1">Nucleus</location>
    </subcellularLocation>
</comment>
<dbReference type="FunFam" id="3.30.160.60:FF:000035">
    <property type="entry name" value="Zinc finger protein ZIC 1"/>
    <property type="match status" value="1"/>
</dbReference>
<dbReference type="FunFam" id="3.30.160.60:FF:000039">
    <property type="entry name" value="Zinc finger protein ZIC 1"/>
    <property type="match status" value="1"/>
</dbReference>
<keyword evidence="5 9" id="KW-0863">Zinc-finger</keyword>
<dbReference type="GO" id="GO:0000981">
    <property type="term" value="F:DNA-binding transcription factor activity, RNA polymerase II-specific"/>
    <property type="evidence" value="ECO:0007669"/>
    <property type="project" value="TreeGrafter"/>
</dbReference>
<dbReference type="GO" id="GO:0008270">
    <property type="term" value="F:zinc ion binding"/>
    <property type="evidence" value="ECO:0007669"/>
    <property type="project" value="UniProtKB-KW"/>
</dbReference>
<dbReference type="InterPro" id="IPR041643">
    <property type="entry name" value="Znf_ZIC"/>
</dbReference>
<evidence type="ECO:0000256" key="10">
    <source>
        <dbReference type="SAM" id="MobiDB-lite"/>
    </source>
</evidence>
<dbReference type="Pfam" id="PF23561">
    <property type="entry name" value="zf-C2H2_15"/>
    <property type="match status" value="1"/>
</dbReference>
<feature type="region of interest" description="Disordered" evidence="10">
    <location>
        <begin position="304"/>
        <end position="323"/>
    </location>
</feature>
<evidence type="ECO:0000313" key="12">
    <source>
        <dbReference type="EMBL" id="CAF3423056.1"/>
    </source>
</evidence>
<dbReference type="PANTHER" id="PTHR45718:SF8">
    <property type="entry name" value="GLIS FAMILY ZINC FINGER 2"/>
    <property type="match status" value="1"/>
</dbReference>
<evidence type="ECO:0000259" key="11">
    <source>
        <dbReference type="PROSITE" id="PS50157"/>
    </source>
</evidence>
<dbReference type="Pfam" id="PF00096">
    <property type="entry name" value="zf-C2H2"/>
    <property type="match status" value="2"/>
</dbReference>
<proteinExistence type="inferred from homology"/>
<dbReference type="GO" id="GO:0005634">
    <property type="term" value="C:nucleus"/>
    <property type="evidence" value="ECO:0007669"/>
    <property type="project" value="UniProtKB-SubCell"/>
</dbReference>
<dbReference type="Pfam" id="PF18366">
    <property type="entry name" value="zf_ZIC"/>
    <property type="match status" value="1"/>
</dbReference>
<feature type="domain" description="C2H2-type" evidence="11">
    <location>
        <begin position="235"/>
        <end position="262"/>
    </location>
</feature>
<evidence type="ECO:0000256" key="4">
    <source>
        <dbReference type="ARBA" id="ARBA00022737"/>
    </source>
</evidence>
<evidence type="ECO:0000256" key="5">
    <source>
        <dbReference type="ARBA" id="ARBA00022771"/>
    </source>
</evidence>
<dbReference type="Proteomes" id="UP000663838">
    <property type="component" value="Unassembled WGS sequence"/>
</dbReference>
<evidence type="ECO:0000256" key="9">
    <source>
        <dbReference type="PROSITE-ProRule" id="PRU00042"/>
    </source>
</evidence>
<evidence type="ECO:0000256" key="2">
    <source>
        <dbReference type="ARBA" id="ARBA00010831"/>
    </source>
</evidence>
<dbReference type="EMBL" id="CAJNYV010001466">
    <property type="protein sequence ID" value="CAF3423056.1"/>
    <property type="molecule type" value="Genomic_DNA"/>
</dbReference>
<evidence type="ECO:0000256" key="8">
    <source>
        <dbReference type="ARBA" id="ARBA00023242"/>
    </source>
</evidence>
<evidence type="ECO:0000256" key="7">
    <source>
        <dbReference type="ARBA" id="ARBA00023125"/>
    </source>
</evidence>
<sequence>MFDLTHPSIDGTLNTAISSYPNPYASTAYRPFTSNPSSSFLFNIPNTLDEQQQQQQQQQHHQRLTEFAAYPNPTQELMTYSMFDSEQYVDNQYHSRPMDAMDQSSFLPYLYPSYRPGFNTTSTVADGKDANYVCKWINPDTNRICNGAFIYMQDIVTHLTVEHVGGPEQSSHVCLWADCPRHGRAFKAKYKLVNHIRVHTGEKPFSCPFARCGKVFARSENLKIHKRTHTGERPFKCQFCERSFANSSDRKKHQHVHTSDKPYNCRFTGCDKTYTHPSSLRKHMKMHESVSSSECVKTEPCSKRSNHYQRSQSPNINNSLATDSCSQSPLSSYENLVPTKNRASSSYMHPMNVYHHSADFQQHYSGLHF</sequence>
<dbReference type="EMBL" id="CAJOBS010001676">
    <property type="protein sequence ID" value="CAF4751961.1"/>
    <property type="molecule type" value="Genomic_DNA"/>
</dbReference>
<name>A0A821LJL1_9BILA</name>
<keyword evidence="3" id="KW-0479">Metal-binding</keyword>
<comment type="similarity">
    <text evidence="2">Belongs to the GLI C2H2-type zinc-finger protein family.</text>
</comment>
<dbReference type="SUPFAM" id="SSF57667">
    <property type="entry name" value="beta-beta-alpha zinc fingers"/>
    <property type="match status" value="2"/>
</dbReference>
<evidence type="ECO:0000256" key="1">
    <source>
        <dbReference type="ARBA" id="ARBA00004123"/>
    </source>
</evidence>
<organism evidence="13 14">
    <name type="scientific">Rotaria socialis</name>
    <dbReference type="NCBI Taxonomy" id="392032"/>
    <lineage>
        <taxon>Eukaryota</taxon>
        <taxon>Metazoa</taxon>
        <taxon>Spiralia</taxon>
        <taxon>Gnathifera</taxon>
        <taxon>Rotifera</taxon>
        <taxon>Eurotatoria</taxon>
        <taxon>Bdelloidea</taxon>
        <taxon>Philodinida</taxon>
        <taxon>Philodinidae</taxon>
        <taxon>Rotaria</taxon>
    </lineage>
</organism>
<accession>A0A821LJL1</accession>
<comment type="caution">
    <text evidence="13">The sequence shown here is derived from an EMBL/GenBank/DDBJ whole genome shotgun (WGS) entry which is preliminary data.</text>
</comment>
<keyword evidence="4" id="KW-0677">Repeat</keyword>
<dbReference type="SMART" id="SM00355">
    <property type="entry name" value="ZnF_C2H2"/>
    <property type="match status" value="4"/>
</dbReference>
<keyword evidence="6" id="KW-0862">Zinc</keyword>
<feature type="domain" description="C2H2-type" evidence="11">
    <location>
        <begin position="263"/>
        <end position="292"/>
    </location>
</feature>
<dbReference type="FunFam" id="3.30.160.60:FF:001049">
    <property type="entry name" value="zinc finger protein 319"/>
    <property type="match status" value="1"/>
</dbReference>
<evidence type="ECO:0000313" key="13">
    <source>
        <dbReference type="EMBL" id="CAF4751961.1"/>
    </source>
</evidence>
<dbReference type="Gene3D" id="3.30.160.60">
    <property type="entry name" value="Classic Zinc Finger"/>
    <property type="match status" value="4"/>
</dbReference>
<dbReference type="Proteomes" id="UP000663865">
    <property type="component" value="Unassembled WGS sequence"/>
</dbReference>
<keyword evidence="7" id="KW-0238">DNA-binding</keyword>
<protein>
    <recommendedName>
        <fullName evidence="11">C2H2-type domain-containing protein</fullName>
    </recommendedName>
</protein>
<feature type="domain" description="C2H2-type" evidence="11">
    <location>
        <begin position="177"/>
        <end position="204"/>
    </location>
</feature>
<dbReference type="PANTHER" id="PTHR45718">
    <property type="entry name" value="TRANSCRIPTIONAL ACTIVATOR CUBITUS INTERRUPTUS"/>
    <property type="match status" value="1"/>
</dbReference>
<dbReference type="InterPro" id="IPR056436">
    <property type="entry name" value="Znf-C2H2_ZIC1-5/GLI1-3-like"/>
</dbReference>
<evidence type="ECO:0000313" key="14">
    <source>
        <dbReference type="Proteomes" id="UP000663838"/>
    </source>
</evidence>
<feature type="domain" description="C2H2-type" evidence="11">
    <location>
        <begin position="205"/>
        <end position="234"/>
    </location>
</feature>
<feature type="compositionally biased region" description="Polar residues" evidence="10">
    <location>
        <begin position="308"/>
        <end position="323"/>
    </location>
</feature>
<dbReference type="InterPro" id="IPR013087">
    <property type="entry name" value="Znf_C2H2_type"/>
</dbReference>
<dbReference type="PROSITE" id="PS00028">
    <property type="entry name" value="ZINC_FINGER_C2H2_1"/>
    <property type="match status" value="3"/>
</dbReference>
<reference evidence="13" key="1">
    <citation type="submission" date="2021-02" db="EMBL/GenBank/DDBJ databases">
        <authorList>
            <person name="Nowell W R."/>
        </authorList>
    </citation>
    <scope>NUCLEOTIDE SEQUENCE</scope>
</reference>
<keyword evidence="8" id="KW-0539">Nucleus</keyword>
<evidence type="ECO:0000256" key="6">
    <source>
        <dbReference type="ARBA" id="ARBA00022833"/>
    </source>
</evidence>